<keyword evidence="4" id="KW-1185">Reference proteome</keyword>
<accession>A0ABV6YKU6</accession>
<proteinExistence type="predicted"/>
<dbReference type="Gene3D" id="3.60.40.10">
    <property type="entry name" value="PPM-type phosphatase domain"/>
    <property type="match status" value="1"/>
</dbReference>
<dbReference type="Proteomes" id="UP001593833">
    <property type="component" value="Unassembled WGS sequence"/>
</dbReference>
<dbReference type="SMART" id="SM00332">
    <property type="entry name" value="PP2Cc"/>
    <property type="match status" value="1"/>
</dbReference>
<feature type="domain" description="PPM-type phosphatase" evidence="1">
    <location>
        <begin position="6"/>
        <end position="209"/>
    </location>
</feature>
<gene>
    <name evidence="2" type="ORF">ACFL6M_04965</name>
    <name evidence="3" type="ORF">ACFL6M_04995</name>
</gene>
<evidence type="ECO:0000259" key="1">
    <source>
        <dbReference type="PROSITE" id="PS51746"/>
    </source>
</evidence>
<evidence type="ECO:0000313" key="4">
    <source>
        <dbReference type="Proteomes" id="UP001593833"/>
    </source>
</evidence>
<dbReference type="PROSITE" id="PS51746">
    <property type="entry name" value="PPM_2"/>
    <property type="match status" value="1"/>
</dbReference>
<dbReference type="EMBL" id="JBHPKH010000052">
    <property type="protein sequence ID" value="MFC1572939.1"/>
    <property type="molecule type" value="Genomic_DNA"/>
</dbReference>
<dbReference type="SMART" id="SM00331">
    <property type="entry name" value="PP2C_SIG"/>
    <property type="match status" value="1"/>
</dbReference>
<dbReference type="EMBL" id="JBHPKH010000052">
    <property type="protein sequence ID" value="MFC1572933.1"/>
    <property type="molecule type" value="Genomic_DNA"/>
</dbReference>
<evidence type="ECO:0000313" key="2">
    <source>
        <dbReference type="EMBL" id="MFC1572933.1"/>
    </source>
</evidence>
<protein>
    <recommendedName>
        <fullName evidence="1">PPM-type phosphatase domain-containing protein</fullName>
    </recommendedName>
</protein>
<organism evidence="3 4">
    <name type="scientific">Eiseniibacteriota bacterium</name>
    <dbReference type="NCBI Taxonomy" id="2212470"/>
    <lineage>
        <taxon>Bacteria</taxon>
        <taxon>Candidatus Eiseniibacteriota</taxon>
    </lineage>
</organism>
<name>A0ABV6YKU6_UNCEI</name>
<dbReference type="SUPFAM" id="SSF81606">
    <property type="entry name" value="PP2C-like"/>
    <property type="match status" value="1"/>
</dbReference>
<dbReference type="InterPro" id="IPR001932">
    <property type="entry name" value="PPM-type_phosphatase-like_dom"/>
</dbReference>
<reference evidence="3 4" key="1">
    <citation type="submission" date="2024-09" db="EMBL/GenBank/DDBJ databases">
        <authorList>
            <person name="D'Angelo T."/>
        </authorList>
    </citation>
    <scope>NUCLEOTIDE SEQUENCE [LARGE SCALE GENOMIC DNA]</scope>
    <source>
        <strain evidence="3">SAG AM-320-E07</strain>
    </source>
</reference>
<comment type="caution">
    <text evidence="3">The sequence shown here is derived from an EMBL/GenBank/DDBJ whole genome shotgun (WGS) entry which is preliminary data.</text>
</comment>
<sequence>MKHGGITISKCVSGASSHNQDRATVIPVADSHLLVVSDGVGGMGGGAEAADAVLCFLSERAAEFAAMEESHAWALALAETDRVVLEDQQAGEATAVVACVKGSSVTGASVGDSRGWLVSEQSVLDLTEAQRRRPMLGSGAAIPTAFGPVSLVGHLVIGSDGLFNYTKRDEIVRILASTPLENAAARLVEAARLPTGELIDDVVVIVCARTAV</sequence>
<evidence type="ECO:0000313" key="3">
    <source>
        <dbReference type="EMBL" id="MFC1572939.1"/>
    </source>
</evidence>
<dbReference type="InterPro" id="IPR036457">
    <property type="entry name" value="PPM-type-like_dom_sf"/>
</dbReference>